<dbReference type="InterPro" id="IPR051911">
    <property type="entry name" value="SDR_oxidoreductase"/>
</dbReference>
<evidence type="ECO:0000256" key="2">
    <source>
        <dbReference type="ARBA" id="ARBA00023002"/>
    </source>
</evidence>
<dbReference type="Pfam" id="PF00106">
    <property type="entry name" value="adh_short"/>
    <property type="match status" value="1"/>
</dbReference>
<organism evidence="4 5">
    <name type="scientific">Rhodopseudomonas rhenobacensis</name>
    <dbReference type="NCBI Taxonomy" id="87461"/>
    <lineage>
        <taxon>Bacteria</taxon>
        <taxon>Pseudomonadati</taxon>
        <taxon>Pseudomonadota</taxon>
        <taxon>Alphaproteobacteria</taxon>
        <taxon>Hyphomicrobiales</taxon>
        <taxon>Nitrobacteraceae</taxon>
        <taxon>Rhodopseudomonas</taxon>
    </lineage>
</organism>
<name>A0A7W7Z2L6_9BRAD</name>
<dbReference type="PANTHER" id="PTHR43976">
    <property type="entry name" value="SHORT CHAIN DEHYDROGENASE"/>
    <property type="match status" value="1"/>
</dbReference>
<comment type="similarity">
    <text evidence="1 3">Belongs to the short-chain dehydrogenases/reductases (SDR) family.</text>
</comment>
<dbReference type="InterPro" id="IPR020904">
    <property type="entry name" value="Sc_DH/Rdtase_CS"/>
</dbReference>
<protein>
    <submittedName>
        <fullName evidence="4">NAD(P)-dependent dehydrogenase (Short-subunit alcohol dehydrogenase family)</fullName>
    </submittedName>
</protein>
<keyword evidence="2" id="KW-0560">Oxidoreductase</keyword>
<evidence type="ECO:0000313" key="4">
    <source>
        <dbReference type="EMBL" id="MBB5046635.1"/>
    </source>
</evidence>
<dbReference type="PROSITE" id="PS00061">
    <property type="entry name" value="ADH_SHORT"/>
    <property type="match status" value="1"/>
</dbReference>
<dbReference type="GO" id="GO:0016491">
    <property type="term" value="F:oxidoreductase activity"/>
    <property type="evidence" value="ECO:0007669"/>
    <property type="project" value="UniProtKB-KW"/>
</dbReference>
<dbReference type="InterPro" id="IPR002347">
    <property type="entry name" value="SDR_fam"/>
</dbReference>
<reference evidence="4 5" key="1">
    <citation type="submission" date="2020-08" db="EMBL/GenBank/DDBJ databases">
        <title>Genomic Encyclopedia of Type Strains, Phase IV (KMG-IV): sequencing the most valuable type-strain genomes for metagenomic binning, comparative biology and taxonomic classification.</title>
        <authorList>
            <person name="Goeker M."/>
        </authorList>
    </citation>
    <scope>NUCLEOTIDE SEQUENCE [LARGE SCALE GENOMIC DNA]</scope>
    <source>
        <strain evidence="4 5">DSM 12706</strain>
    </source>
</reference>
<dbReference type="PRINTS" id="PR00080">
    <property type="entry name" value="SDRFAMILY"/>
</dbReference>
<evidence type="ECO:0000256" key="3">
    <source>
        <dbReference type="RuleBase" id="RU000363"/>
    </source>
</evidence>
<dbReference type="EMBL" id="JACHIH010000005">
    <property type="protein sequence ID" value="MBB5046635.1"/>
    <property type="molecule type" value="Genomic_DNA"/>
</dbReference>
<dbReference type="PANTHER" id="PTHR43976:SF16">
    <property type="entry name" value="SHORT-CHAIN DEHYDROGENASE_REDUCTASE FAMILY PROTEIN"/>
    <property type="match status" value="1"/>
</dbReference>
<proteinExistence type="inferred from homology"/>
<accession>A0A7W7Z2L6</accession>
<gene>
    <name evidence="4" type="ORF">HNR60_001383</name>
</gene>
<dbReference type="Proteomes" id="UP000542353">
    <property type="component" value="Unassembled WGS sequence"/>
</dbReference>
<evidence type="ECO:0000313" key="5">
    <source>
        <dbReference type="Proteomes" id="UP000542353"/>
    </source>
</evidence>
<dbReference type="NCBIfam" id="NF004824">
    <property type="entry name" value="PRK06180.1"/>
    <property type="match status" value="1"/>
</dbReference>
<dbReference type="PRINTS" id="PR00081">
    <property type="entry name" value="GDHRDH"/>
</dbReference>
<dbReference type="Gene3D" id="3.40.50.720">
    <property type="entry name" value="NAD(P)-binding Rossmann-like Domain"/>
    <property type="match status" value="1"/>
</dbReference>
<evidence type="ECO:0000256" key="1">
    <source>
        <dbReference type="ARBA" id="ARBA00006484"/>
    </source>
</evidence>
<dbReference type="RefSeq" id="WP_184255735.1">
    <property type="nucleotide sequence ID" value="NZ_JACHIH010000005.1"/>
</dbReference>
<dbReference type="InterPro" id="IPR036291">
    <property type="entry name" value="NAD(P)-bd_dom_sf"/>
</dbReference>
<comment type="caution">
    <text evidence="4">The sequence shown here is derived from an EMBL/GenBank/DDBJ whole genome shotgun (WGS) entry which is preliminary data.</text>
</comment>
<sequence>MSDKARTWLVTGCSSGLGHALAKELIAQGQRVFVTARDPAQLAELVDGHDNATALKLDVTSAEDVAAAVAQVEQAGGVDVLVNNAGYGYRAAVEEGEDARIAQLFATNVFGPLAMIKAVLPGMRSRRSGTIVNITSIAARLAMPGSGFYSATKFAMEGLSDALRREVEPLGIRVLIVEPGAFRTEFAGRSLQGTATAIDDYAKTVGPRRKENDKTGGTQPGDPARAARVLVELIGGNKLPVRLLLGSDAVKIVGDEVNAQRREIDEWTAVSATTDFPAAS</sequence>
<dbReference type="CDD" id="cd05374">
    <property type="entry name" value="17beta-HSD-like_SDR_c"/>
    <property type="match status" value="1"/>
</dbReference>
<dbReference type="AlphaFoldDB" id="A0A7W7Z2L6"/>
<keyword evidence="5" id="KW-1185">Reference proteome</keyword>
<dbReference type="SUPFAM" id="SSF51735">
    <property type="entry name" value="NAD(P)-binding Rossmann-fold domains"/>
    <property type="match status" value="1"/>
</dbReference>